<feature type="region of interest" description="Disordered" evidence="1">
    <location>
        <begin position="1"/>
        <end position="103"/>
    </location>
</feature>
<dbReference type="AlphaFoldDB" id="A0AAX6MNR0"/>
<feature type="compositionally biased region" description="Polar residues" evidence="1">
    <location>
        <begin position="75"/>
        <end position="97"/>
    </location>
</feature>
<dbReference type="Proteomes" id="UP001369815">
    <property type="component" value="Unassembled WGS sequence"/>
</dbReference>
<feature type="compositionally biased region" description="Basic residues" evidence="1">
    <location>
        <begin position="1"/>
        <end position="15"/>
    </location>
</feature>
<feature type="region of interest" description="Disordered" evidence="1">
    <location>
        <begin position="435"/>
        <end position="471"/>
    </location>
</feature>
<feature type="region of interest" description="Disordered" evidence="1">
    <location>
        <begin position="535"/>
        <end position="582"/>
    </location>
</feature>
<comment type="caution">
    <text evidence="2">The sequence shown here is derived from an EMBL/GenBank/DDBJ whole genome shotgun (WGS) entry which is preliminary data.</text>
</comment>
<feature type="compositionally biased region" description="Polar residues" evidence="1">
    <location>
        <begin position="266"/>
        <end position="278"/>
    </location>
</feature>
<evidence type="ECO:0000313" key="3">
    <source>
        <dbReference type="Proteomes" id="UP001369815"/>
    </source>
</evidence>
<dbReference type="EMBL" id="JBANMG010000004">
    <property type="protein sequence ID" value="KAK6954083.1"/>
    <property type="molecule type" value="Genomic_DNA"/>
</dbReference>
<feature type="compositionally biased region" description="Polar residues" evidence="1">
    <location>
        <begin position="121"/>
        <end position="131"/>
    </location>
</feature>
<accession>A0AAX6MNR0</accession>
<organism evidence="2 3">
    <name type="scientific">Daldinia eschscholtzii</name>
    <dbReference type="NCBI Taxonomy" id="292717"/>
    <lineage>
        <taxon>Eukaryota</taxon>
        <taxon>Fungi</taxon>
        <taxon>Dikarya</taxon>
        <taxon>Ascomycota</taxon>
        <taxon>Pezizomycotina</taxon>
        <taxon>Sordariomycetes</taxon>
        <taxon>Xylariomycetidae</taxon>
        <taxon>Xylariales</taxon>
        <taxon>Hypoxylaceae</taxon>
        <taxon>Daldinia</taxon>
    </lineage>
</organism>
<protein>
    <submittedName>
        <fullName evidence="2">Uncharacterized protein</fullName>
    </submittedName>
</protein>
<feature type="region of interest" description="Disordered" evidence="1">
    <location>
        <begin position="366"/>
        <end position="394"/>
    </location>
</feature>
<feature type="compositionally biased region" description="Polar residues" evidence="1">
    <location>
        <begin position="16"/>
        <end position="31"/>
    </location>
</feature>
<name>A0AAX6MNR0_9PEZI</name>
<feature type="compositionally biased region" description="Basic and acidic residues" evidence="1">
    <location>
        <begin position="440"/>
        <end position="452"/>
    </location>
</feature>
<reference evidence="2 3" key="1">
    <citation type="journal article" date="2024" name="Front Chem Biol">
        <title>Unveiling the potential of Daldinia eschscholtzii MFLUCC 19-0629 through bioactivity and bioinformatics studies for enhanced sustainable agriculture production.</title>
        <authorList>
            <person name="Brooks S."/>
            <person name="Weaver J.A."/>
            <person name="Klomchit A."/>
            <person name="Alharthi S.A."/>
            <person name="Onlamun T."/>
            <person name="Nurani R."/>
            <person name="Vong T.K."/>
            <person name="Alberti F."/>
            <person name="Greco C."/>
        </authorList>
    </citation>
    <scope>NUCLEOTIDE SEQUENCE [LARGE SCALE GENOMIC DNA]</scope>
    <source>
        <strain evidence="2">MFLUCC 19-0629</strain>
    </source>
</reference>
<gene>
    <name evidence="2" type="ORF">Daesc_004045</name>
</gene>
<proteinExistence type="predicted"/>
<evidence type="ECO:0000313" key="2">
    <source>
        <dbReference type="EMBL" id="KAK6954083.1"/>
    </source>
</evidence>
<evidence type="ECO:0000256" key="1">
    <source>
        <dbReference type="SAM" id="MobiDB-lite"/>
    </source>
</evidence>
<keyword evidence="3" id="KW-1185">Reference proteome</keyword>
<feature type="region of interest" description="Disordered" evidence="1">
    <location>
        <begin position="115"/>
        <end position="186"/>
    </location>
</feature>
<feature type="region of interest" description="Disordered" evidence="1">
    <location>
        <begin position="247"/>
        <end position="283"/>
    </location>
</feature>
<sequence length="724" mass="80900">MSNNRSRLKRPRQPHKNNSTVVGSTGVSQPQRRYDIVEDWLDQIARPDSHPRPSSPFDNSALNDSRKSTRRRTALSDSSFISGFENTMKPPSSTPGSTRRDRVDIVNSKVPKDAALGALDASSTTSHTGEQPNFEKKPRRKTKEDKYEIKKRKHNHKERDAIAHNTHQHRDKKRKKIEKRKSMTSSKNVMNNFASNAVLNDRITDVKKAANRIPRARNETIDTAGADSLESITDGKHAERDTTYLTWSSSHQSPRIGIDQGDSHSSRNASGSIQTPTLELTRGDLTETGTYHNFRIPPYDDHQIELSTGRKTIEREVSNVRDPESEDIDQGLHPLSINSNKVRYRDQAIMTEDPFELAGLPDVVHKTQDSRPSKSPGEQNSHEPQASNDIDRQQIVRKVRLTLIEGGGLGQDIEVPHGLDSTTTTIHKYPEMATINPLKSPERQEQQAKDETSVASRDAMPPPPKPYSRNASLAAPYDNIEFNAPEQNAAPANPEVSQVPHITDSNESVYDSQKPLKSCSQAMYESVANNGHALSNSSSAIWTPRSRPPVSTVERGSSLSRPTTISPTHVSRDEGNLSKDPCQEDLMEPREFETITEFIARIENESRWQFTPYGNSSMSGLGEVALDSSSTHTGLSHKQPAVCNTEQETPLNLSPNFRSYDANTGMSRMDELCEKGLDTEAPYAQQRIGTPSVIIPGVVQSVEEFEDERLAMSSFWRPNRFSRF</sequence>
<feature type="compositionally biased region" description="Polar residues" evidence="1">
    <location>
        <begin position="554"/>
        <end position="569"/>
    </location>
</feature>
<feature type="compositionally biased region" description="Polar residues" evidence="1">
    <location>
        <begin position="376"/>
        <end position="388"/>
    </location>
</feature>
<feature type="compositionally biased region" description="Basic residues" evidence="1">
    <location>
        <begin position="166"/>
        <end position="179"/>
    </location>
</feature>